<dbReference type="EMBL" id="BAAABW010000021">
    <property type="protein sequence ID" value="GAA0357717.1"/>
    <property type="molecule type" value="Genomic_DNA"/>
</dbReference>
<dbReference type="Gene3D" id="3.30.470.20">
    <property type="entry name" value="ATP-grasp fold, B domain"/>
    <property type="match status" value="1"/>
</dbReference>
<evidence type="ECO:0000259" key="2">
    <source>
        <dbReference type="PROSITE" id="PS50975"/>
    </source>
</evidence>
<evidence type="ECO:0000313" key="3">
    <source>
        <dbReference type="EMBL" id="GAA0357717.1"/>
    </source>
</evidence>
<comment type="caution">
    <text evidence="3">The sequence shown here is derived from an EMBL/GenBank/DDBJ whole genome shotgun (WGS) entry which is preliminary data.</text>
</comment>
<dbReference type="Proteomes" id="UP001500063">
    <property type="component" value="Unassembled WGS sequence"/>
</dbReference>
<dbReference type="SUPFAM" id="SSF56059">
    <property type="entry name" value="Glutathione synthetase ATP-binding domain-like"/>
    <property type="match status" value="1"/>
</dbReference>
<proteinExistence type="predicted"/>
<evidence type="ECO:0000313" key="4">
    <source>
        <dbReference type="Proteomes" id="UP001500063"/>
    </source>
</evidence>
<keyword evidence="4" id="KW-1185">Reference proteome</keyword>
<evidence type="ECO:0000256" key="1">
    <source>
        <dbReference type="PROSITE-ProRule" id="PRU00409"/>
    </source>
</evidence>
<sequence length="303" mass="32808">MPVLPYSTPPDETALQAVRLLNSKINFRRIVQSLGLPIAAGGQAATAAELVAKLSEFLQNRQSAIVKPDLSGGGWGSTVIHADAAEPVAHQLTRALVGQPERCNGWVFEEFLPFDAVPSVQMLVTDEGPSELFGGDQRVEDLSWAGMVTPAADRPVQERLVKAAFMVGDWLHGYSYRGVFGLDCGLLGDSYVVTEANVRRTGATHVAELARRLGPPGGFGHWRCDTRRGRLDLSFETAVRRLDRAGLGDHNAPARVILTTDAHIQEGVWRYAVLGQDGECVAEAEQQLHELLGIRPRSAAGSR</sequence>
<accession>A0ABP3H0I6</accession>
<protein>
    <recommendedName>
        <fullName evidence="2">ATP-grasp domain-containing protein</fullName>
    </recommendedName>
</protein>
<gene>
    <name evidence="3" type="ORF">GCM10010319_38710</name>
</gene>
<organism evidence="3 4">
    <name type="scientific">Streptomyces blastmyceticus</name>
    <dbReference type="NCBI Taxonomy" id="68180"/>
    <lineage>
        <taxon>Bacteria</taxon>
        <taxon>Bacillati</taxon>
        <taxon>Actinomycetota</taxon>
        <taxon>Actinomycetes</taxon>
        <taxon>Kitasatosporales</taxon>
        <taxon>Streptomycetaceae</taxon>
        <taxon>Streptomyces</taxon>
    </lineage>
</organism>
<dbReference type="PROSITE" id="PS50975">
    <property type="entry name" value="ATP_GRASP"/>
    <property type="match status" value="1"/>
</dbReference>
<dbReference type="InterPro" id="IPR011761">
    <property type="entry name" value="ATP-grasp"/>
</dbReference>
<keyword evidence="1" id="KW-0067">ATP-binding</keyword>
<feature type="domain" description="ATP-grasp" evidence="2">
    <location>
        <begin position="28"/>
        <end position="226"/>
    </location>
</feature>
<keyword evidence="1" id="KW-0547">Nucleotide-binding</keyword>
<reference evidence="4" key="1">
    <citation type="journal article" date="2019" name="Int. J. Syst. Evol. Microbiol.">
        <title>The Global Catalogue of Microorganisms (GCM) 10K type strain sequencing project: providing services to taxonomists for standard genome sequencing and annotation.</title>
        <authorList>
            <consortium name="The Broad Institute Genomics Platform"/>
            <consortium name="The Broad Institute Genome Sequencing Center for Infectious Disease"/>
            <person name="Wu L."/>
            <person name="Ma J."/>
        </authorList>
    </citation>
    <scope>NUCLEOTIDE SEQUENCE [LARGE SCALE GENOMIC DNA]</scope>
    <source>
        <strain evidence="4">JCM 4565</strain>
    </source>
</reference>
<name>A0ABP3H0I6_9ACTN</name>